<proteinExistence type="inferred from homology"/>
<keyword evidence="8 11" id="KW-0472">Membrane</keyword>
<sequence>MSPRFPRNAILLGLLALAAAPQTFAEGTNPEDQSFELGQITITGRRTRSSDAGEHTVTAEDIRRGNSQNIAQALEPLPGINIDFSGGRNETGLRVRGYDARQVPLFLDGIPQYVPYDGYVDFARFLTPGLSSIRVAKSGASLMYGPNTLGGAINLVTRKPGKPFEGDINVGFDDTVGHNLSANFGSNTGRFYVQGGFAYSDSDRFHLPHHFRDPKRRPTDTGSYRENAARTDRHYSLKLGLTPNLTDEYAIGYSGIRSEKQQPAYVGTANQSPRFWRWPYWDKDSYYFIGNISLGEANRLKIRAYRDTYKNGLQAYRDSGYRVPDGDISAYKDRTTGLSVNFSTAVWQNQLWQIGYQYKADRHHDLGSDQVFRDAAHQIAIEHQIDFTPAWRLRSGVDYERLAAKELPATFHRGKTSSVNGLVELSYRPNENHSFYGTVSSKSRFPSLKDRYSYRLGRAIPNPDLESERANHFELGWRGKPWAGAEAEAAVFYSRLHNEIQSAYVPDPTGRTCRRSPVRGYCQQTQNIGRTRHTGIELSLRQSIGSQWTLGAAYGYLNRKDLGSTDTPMLNTPSHKFSAYAEYRPVERVSLHASVLAETGRKSSYGNSTRTLGGYAVYNAKGVWRIREGLSWEAGVENIGNRHYELSDGYPMPGRTWFTNLRYVF</sequence>
<comment type="similarity">
    <text evidence="2 11 12">Belongs to the TonB-dependent receptor family.</text>
</comment>
<feature type="signal peptide" evidence="13">
    <location>
        <begin position="1"/>
        <end position="25"/>
    </location>
</feature>
<dbReference type="CDD" id="cd01347">
    <property type="entry name" value="ligand_gated_channel"/>
    <property type="match status" value="1"/>
</dbReference>
<dbReference type="EMBL" id="LXSQ01000008">
    <property type="protein sequence ID" value="OAM44007.1"/>
    <property type="molecule type" value="Genomic_DNA"/>
</dbReference>
<dbReference type="GO" id="GO:0009279">
    <property type="term" value="C:cell outer membrane"/>
    <property type="evidence" value="ECO:0007669"/>
    <property type="project" value="UniProtKB-SubCell"/>
</dbReference>
<evidence type="ECO:0000256" key="11">
    <source>
        <dbReference type="PROSITE-ProRule" id="PRU01360"/>
    </source>
</evidence>
<keyword evidence="9" id="KW-0675">Receptor</keyword>
<evidence type="ECO:0000256" key="4">
    <source>
        <dbReference type="ARBA" id="ARBA00022452"/>
    </source>
</evidence>
<dbReference type="Gene3D" id="2.40.170.20">
    <property type="entry name" value="TonB-dependent receptor, beta-barrel domain"/>
    <property type="match status" value="1"/>
</dbReference>
<feature type="domain" description="TonB-dependent receptor-like beta-barrel" evidence="14">
    <location>
        <begin position="269"/>
        <end position="639"/>
    </location>
</feature>
<dbReference type="GO" id="GO:0044718">
    <property type="term" value="P:siderophore transmembrane transport"/>
    <property type="evidence" value="ECO:0007669"/>
    <property type="project" value="TreeGrafter"/>
</dbReference>
<dbReference type="OrthoDB" id="6046653at2"/>
<evidence type="ECO:0000256" key="5">
    <source>
        <dbReference type="ARBA" id="ARBA00022692"/>
    </source>
</evidence>
<dbReference type="RefSeq" id="WP_064089214.1">
    <property type="nucleotide sequence ID" value="NZ_LXSQ01000008.1"/>
</dbReference>
<evidence type="ECO:0000259" key="14">
    <source>
        <dbReference type="Pfam" id="PF00593"/>
    </source>
</evidence>
<keyword evidence="7 12" id="KW-0798">TonB box</keyword>
<evidence type="ECO:0000256" key="7">
    <source>
        <dbReference type="ARBA" id="ARBA00023077"/>
    </source>
</evidence>
<feature type="domain" description="TonB-dependent receptor plug" evidence="15">
    <location>
        <begin position="52"/>
        <end position="152"/>
    </location>
</feature>
<evidence type="ECO:0000256" key="1">
    <source>
        <dbReference type="ARBA" id="ARBA00004571"/>
    </source>
</evidence>
<keyword evidence="5 11" id="KW-0812">Transmembrane</keyword>
<evidence type="ECO:0000256" key="9">
    <source>
        <dbReference type="ARBA" id="ARBA00023170"/>
    </source>
</evidence>
<protein>
    <recommendedName>
        <fullName evidence="18">TonB-dependent receptor</fullName>
    </recommendedName>
</protein>
<accession>A0A1B6W0A9</accession>
<comment type="caution">
    <text evidence="16">The sequence shown here is derived from an EMBL/GenBank/DDBJ whole genome shotgun (WGS) entry which is preliminary data.</text>
</comment>
<dbReference type="InterPro" id="IPR012910">
    <property type="entry name" value="Plug_dom"/>
</dbReference>
<keyword evidence="3 11" id="KW-0813">Transport</keyword>
<dbReference type="Proteomes" id="UP000077726">
    <property type="component" value="Unassembled WGS sequence"/>
</dbReference>
<evidence type="ECO:0000256" key="2">
    <source>
        <dbReference type="ARBA" id="ARBA00009810"/>
    </source>
</evidence>
<dbReference type="InterPro" id="IPR039426">
    <property type="entry name" value="TonB-dep_rcpt-like"/>
</dbReference>
<dbReference type="PANTHER" id="PTHR30069">
    <property type="entry name" value="TONB-DEPENDENT OUTER MEMBRANE RECEPTOR"/>
    <property type="match status" value="1"/>
</dbReference>
<dbReference type="InterPro" id="IPR037066">
    <property type="entry name" value="Plug_dom_sf"/>
</dbReference>
<dbReference type="Gene3D" id="2.170.130.10">
    <property type="entry name" value="TonB-dependent receptor, plug domain"/>
    <property type="match status" value="1"/>
</dbReference>
<evidence type="ECO:0008006" key="18">
    <source>
        <dbReference type="Google" id="ProtNLM"/>
    </source>
</evidence>
<evidence type="ECO:0000256" key="6">
    <source>
        <dbReference type="ARBA" id="ARBA00022729"/>
    </source>
</evidence>
<evidence type="ECO:0000313" key="17">
    <source>
        <dbReference type="Proteomes" id="UP000077726"/>
    </source>
</evidence>
<dbReference type="SUPFAM" id="SSF56935">
    <property type="entry name" value="Porins"/>
    <property type="match status" value="1"/>
</dbReference>
<evidence type="ECO:0000256" key="8">
    <source>
        <dbReference type="ARBA" id="ARBA00023136"/>
    </source>
</evidence>
<evidence type="ECO:0000256" key="13">
    <source>
        <dbReference type="SAM" id="SignalP"/>
    </source>
</evidence>
<keyword evidence="4 11" id="KW-1134">Transmembrane beta strand</keyword>
<organism evidence="16 17">
    <name type="scientific">Eikenella halliae</name>
    <dbReference type="NCBI Taxonomy" id="1795832"/>
    <lineage>
        <taxon>Bacteria</taxon>
        <taxon>Pseudomonadati</taxon>
        <taxon>Pseudomonadota</taxon>
        <taxon>Betaproteobacteria</taxon>
        <taxon>Neisseriales</taxon>
        <taxon>Neisseriaceae</taxon>
        <taxon>Eikenella</taxon>
    </lineage>
</organism>
<evidence type="ECO:0000313" key="16">
    <source>
        <dbReference type="EMBL" id="OAM44007.1"/>
    </source>
</evidence>
<keyword evidence="17" id="KW-1185">Reference proteome</keyword>
<keyword evidence="6 13" id="KW-0732">Signal</keyword>
<dbReference type="Pfam" id="PF00593">
    <property type="entry name" value="TonB_dep_Rec_b-barrel"/>
    <property type="match status" value="1"/>
</dbReference>
<evidence type="ECO:0000256" key="10">
    <source>
        <dbReference type="ARBA" id="ARBA00023237"/>
    </source>
</evidence>
<dbReference type="Pfam" id="PF07715">
    <property type="entry name" value="Plug"/>
    <property type="match status" value="1"/>
</dbReference>
<evidence type="ECO:0000256" key="3">
    <source>
        <dbReference type="ARBA" id="ARBA00022448"/>
    </source>
</evidence>
<dbReference type="AlphaFoldDB" id="A0A1B6W0A9"/>
<dbReference type="PANTHER" id="PTHR30069:SF29">
    <property type="entry name" value="HEMOGLOBIN AND HEMOGLOBIN-HAPTOGLOBIN-BINDING PROTEIN 1-RELATED"/>
    <property type="match status" value="1"/>
</dbReference>
<reference evidence="17" key="1">
    <citation type="submission" date="2016-05" db="EMBL/GenBank/DDBJ databases">
        <title>Draft genome of Corynebacterium afermentans subsp. afermentans LCDC 88199T.</title>
        <authorList>
            <person name="Bernier A.-M."/>
            <person name="Bernard K."/>
        </authorList>
    </citation>
    <scope>NUCLEOTIDE SEQUENCE [LARGE SCALE GENOMIC DNA]</scope>
    <source>
        <strain evidence="17">NML130454</strain>
    </source>
</reference>
<evidence type="ECO:0000256" key="12">
    <source>
        <dbReference type="RuleBase" id="RU003357"/>
    </source>
</evidence>
<evidence type="ECO:0000259" key="15">
    <source>
        <dbReference type="Pfam" id="PF07715"/>
    </source>
</evidence>
<name>A0A1B6W0A9_9NEIS</name>
<dbReference type="PROSITE" id="PS52016">
    <property type="entry name" value="TONB_DEPENDENT_REC_3"/>
    <property type="match status" value="1"/>
</dbReference>
<comment type="subcellular location">
    <subcellularLocation>
        <location evidence="1 11">Cell outer membrane</location>
        <topology evidence="1 11">Multi-pass membrane protein</topology>
    </subcellularLocation>
</comment>
<dbReference type="InterPro" id="IPR036942">
    <property type="entry name" value="Beta-barrel_TonB_sf"/>
</dbReference>
<gene>
    <name evidence="16" type="ORF">A7Q00_03315</name>
</gene>
<dbReference type="GO" id="GO:0015344">
    <property type="term" value="F:siderophore uptake transmembrane transporter activity"/>
    <property type="evidence" value="ECO:0007669"/>
    <property type="project" value="TreeGrafter"/>
</dbReference>
<dbReference type="STRING" id="1795832.A7Q00_03315"/>
<feature type="chain" id="PRO_5008590573" description="TonB-dependent receptor" evidence="13">
    <location>
        <begin position="26"/>
        <end position="665"/>
    </location>
</feature>
<keyword evidence="10 11" id="KW-0998">Cell outer membrane</keyword>
<dbReference type="InterPro" id="IPR000531">
    <property type="entry name" value="Beta-barrel_TonB"/>
</dbReference>